<dbReference type="InterPro" id="IPR013083">
    <property type="entry name" value="Znf_RING/FYVE/PHD"/>
</dbReference>
<keyword evidence="1" id="KW-0479">Metal-binding</keyword>
<keyword evidence="3" id="KW-1133">Transmembrane helix</keyword>
<keyword evidence="7" id="KW-1185">Reference proteome</keyword>
<dbReference type="AlphaFoldDB" id="A0A2V3J153"/>
<reference evidence="6 7" key="1">
    <citation type="journal article" date="2018" name="Mol. Biol. Evol.">
        <title>Analysis of the draft genome of the red seaweed Gracilariopsis chorda provides insights into genome size evolution in Rhodophyta.</title>
        <authorList>
            <person name="Lee J."/>
            <person name="Yang E.C."/>
            <person name="Graf L."/>
            <person name="Yang J.H."/>
            <person name="Qiu H."/>
            <person name="Zel Zion U."/>
            <person name="Chan C.X."/>
            <person name="Stephens T.G."/>
            <person name="Weber A.P.M."/>
            <person name="Boo G.H."/>
            <person name="Boo S.M."/>
            <person name="Kim K.M."/>
            <person name="Shin Y."/>
            <person name="Jung M."/>
            <person name="Lee S.J."/>
            <person name="Yim H.S."/>
            <person name="Lee J.H."/>
            <person name="Bhattacharya D."/>
            <person name="Yoon H.S."/>
        </authorList>
    </citation>
    <scope>NUCLEOTIDE SEQUENCE [LARGE SCALE GENOMIC DNA]</scope>
    <source>
        <strain evidence="6 7">SKKU-2015</strain>
        <tissue evidence="6">Whole body</tissue>
    </source>
</reference>
<keyword evidence="3" id="KW-0812">Transmembrane</keyword>
<sequence length="620" mass="68154">MASVGRRVSLASAVLSLLLPLLLPLSPSPPAVAAHSCPHSPPPLPTSFPKFHNVSVSVQLRAACSVRFALPFEVSARNPLFISLHYLQPTVQTRRPHPLILLHNDEPLNVTPPLPEFLSPDSTLPEHNSRQHYNSWLTHSVLYADKAVPKPHLTIINAATPYPSDPTLPFLNARLTLVSMNNESDMTCKHVGCPSPARCTSHAPKPPPRLLRCDCAPSHSIGPQCSEPLLSANKGESNNASALEQLDLRLPNLRQSYVVFVKPFRTAYVSIHNVRPNRNYQIRISVLKGATTHHNPSVAVASVYQPDNNRSVIPDFNPSRRVNLRRASNSRFATADIPFFVKQLPFIIALTANASLTNTTQLDDVVFALRLPPHCTNCAASAGMKRFLPQALLPVCLSLIAIAALAVLVVFWLDRRAGITKLVDRLSETELSRMYPLYVPDAFQGQCPICLCDMQVGEQLRALRCEHTFHAECLDPWLCENRASCPTCRADVRVEHLSDNHNNPMCPSARACLGAMFRTPRDDADNEQSPEQQQQRQQQQAVQANGALHGQPSRVALPDRRHPPPTARTASSTPRTRSTAHAASDVASEDLSMHTALDISFGSSQRRPSSSGTFDLSQPP</sequence>
<protein>
    <recommendedName>
        <fullName evidence="5">RING-type domain-containing protein</fullName>
    </recommendedName>
</protein>
<dbReference type="SMART" id="SM00184">
    <property type="entry name" value="RING"/>
    <property type="match status" value="1"/>
</dbReference>
<evidence type="ECO:0000313" key="6">
    <source>
        <dbReference type="EMBL" id="PXF47110.1"/>
    </source>
</evidence>
<evidence type="ECO:0000313" key="7">
    <source>
        <dbReference type="Proteomes" id="UP000247409"/>
    </source>
</evidence>
<proteinExistence type="predicted"/>
<dbReference type="Gene3D" id="3.30.40.10">
    <property type="entry name" value="Zinc/RING finger domain, C3HC4 (zinc finger)"/>
    <property type="match status" value="1"/>
</dbReference>
<dbReference type="EMBL" id="NBIV01000028">
    <property type="protein sequence ID" value="PXF47110.1"/>
    <property type="molecule type" value="Genomic_DNA"/>
</dbReference>
<dbReference type="CDD" id="cd16454">
    <property type="entry name" value="RING-H2_PA-TM-RING"/>
    <property type="match status" value="1"/>
</dbReference>
<organism evidence="6 7">
    <name type="scientific">Gracilariopsis chorda</name>
    <dbReference type="NCBI Taxonomy" id="448386"/>
    <lineage>
        <taxon>Eukaryota</taxon>
        <taxon>Rhodophyta</taxon>
        <taxon>Florideophyceae</taxon>
        <taxon>Rhodymeniophycidae</taxon>
        <taxon>Gracilariales</taxon>
        <taxon>Gracilariaceae</taxon>
        <taxon>Gracilariopsis</taxon>
    </lineage>
</organism>
<feature type="chain" id="PRO_5016095963" description="RING-type domain-containing protein" evidence="4">
    <location>
        <begin position="34"/>
        <end position="620"/>
    </location>
</feature>
<dbReference type="SUPFAM" id="SSF57850">
    <property type="entry name" value="RING/U-box"/>
    <property type="match status" value="1"/>
</dbReference>
<feature type="compositionally biased region" description="Low complexity" evidence="2">
    <location>
        <begin position="529"/>
        <end position="543"/>
    </location>
</feature>
<feature type="compositionally biased region" description="Low complexity" evidence="2">
    <location>
        <begin position="600"/>
        <end position="612"/>
    </location>
</feature>
<dbReference type="PROSITE" id="PS50089">
    <property type="entry name" value="ZF_RING_2"/>
    <property type="match status" value="1"/>
</dbReference>
<accession>A0A2V3J153</accession>
<dbReference type="Proteomes" id="UP000247409">
    <property type="component" value="Unassembled WGS sequence"/>
</dbReference>
<dbReference type="GO" id="GO:0008270">
    <property type="term" value="F:zinc ion binding"/>
    <property type="evidence" value="ECO:0007669"/>
    <property type="project" value="UniProtKB-KW"/>
</dbReference>
<keyword evidence="4" id="KW-0732">Signal</keyword>
<evidence type="ECO:0000256" key="4">
    <source>
        <dbReference type="SAM" id="SignalP"/>
    </source>
</evidence>
<feature type="region of interest" description="Disordered" evidence="2">
    <location>
        <begin position="520"/>
        <end position="620"/>
    </location>
</feature>
<dbReference type="STRING" id="448386.A0A2V3J153"/>
<feature type="domain" description="RING-type" evidence="5">
    <location>
        <begin position="447"/>
        <end position="489"/>
    </location>
</feature>
<feature type="signal peptide" evidence="4">
    <location>
        <begin position="1"/>
        <end position="33"/>
    </location>
</feature>
<feature type="compositionally biased region" description="Low complexity" evidence="2">
    <location>
        <begin position="567"/>
        <end position="584"/>
    </location>
</feature>
<evidence type="ECO:0000256" key="1">
    <source>
        <dbReference type="PROSITE-ProRule" id="PRU00175"/>
    </source>
</evidence>
<dbReference type="OrthoDB" id="8062037at2759"/>
<keyword evidence="1" id="KW-0863">Zinc-finger</keyword>
<dbReference type="PANTHER" id="PTHR47662:SF1">
    <property type="entry name" value="RING-TYPE DOMAIN-CONTAINING PROTEIN"/>
    <property type="match status" value="1"/>
</dbReference>
<keyword evidence="1" id="KW-0862">Zinc</keyword>
<evidence type="ECO:0000256" key="3">
    <source>
        <dbReference type="SAM" id="Phobius"/>
    </source>
</evidence>
<evidence type="ECO:0000256" key="2">
    <source>
        <dbReference type="SAM" id="MobiDB-lite"/>
    </source>
</evidence>
<dbReference type="InterPro" id="IPR001841">
    <property type="entry name" value="Znf_RING"/>
</dbReference>
<feature type="transmembrane region" description="Helical" evidence="3">
    <location>
        <begin position="391"/>
        <end position="413"/>
    </location>
</feature>
<dbReference type="Pfam" id="PF13639">
    <property type="entry name" value="zf-RING_2"/>
    <property type="match status" value="1"/>
</dbReference>
<keyword evidence="3" id="KW-0472">Membrane</keyword>
<comment type="caution">
    <text evidence="6">The sequence shown here is derived from an EMBL/GenBank/DDBJ whole genome shotgun (WGS) entry which is preliminary data.</text>
</comment>
<gene>
    <name evidence="6" type="ORF">BWQ96_03052</name>
</gene>
<name>A0A2V3J153_9FLOR</name>
<dbReference type="PANTHER" id="PTHR47662">
    <property type="entry name" value="RING-TYPE DOMAIN-CONTAINING PROTEIN"/>
    <property type="match status" value="1"/>
</dbReference>
<evidence type="ECO:0000259" key="5">
    <source>
        <dbReference type="PROSITE" id="PS50089"/>
    </source>
</evidence>